<dbReference type="PATRIC" id="fig|1226633.4.peg.1703"/>
<dbReference type="AlphaFoldDB" id="A0A0B4E5K0"/>
<dbReference type="Pfam" id="PF13749">
    <property type="entry name" value="HATPase_c_4"/>
    <property type="match status" value="1"/>
</dbReference>
<dbReference type="InterPro" id="IPR036388">
    <property type="entry name" value="WH-like_DNA-bd_sf"/>
</dbReference>
<dbReference type="RefSeq" id="WP_236620082.1">
    <property type="nucleotide sequence ID" value="NZ_AOJP01000004.1"/>
</dbReference>
<evidence type="ECO:0000313" key="5">
    <source>
        <dbReference type="Proteomes" id="UP000031184"/>
    </source>
</evidence>
<comment type="caution">
    <text evidence="4">The sequence shown here is derived from an EMBL/GenBank/DDBJ whole genome shotgun (WGS) entry which is preliminary data.</text>
</comment>
<dbReference type="Proteomes" id="UP000031184">
    <property type="component" value="Unassembled WGS sequence"/>
</dbReference>
<dbReference type="SMART" id="SM00420">
    <property type="entry name" value="HTH_DEOR"/>
    <property type="match status" value="1"/>
</dbReference>
<feature type="domain" description="HTH deoR-type" evidence="3">
    <location>
        <begin position="304"/>
        <end position="359"/>
    </location>
</feature>
<evidence type="ECO:0000256" key="2">
    <source>
        <dbReference type="ARBA" id="ARBA00023163"/>
    </source>
</evidence>
<reference evidence="4 5" key="1">
    <citation type="submission" date="2013-08" db="EMBL/GenBank/DDBJ databases">
        <title>An opportunistic ruminal bacterium that causes liver abscesses in cattle.</title>
        <authorList>
            <person name="Benahmed F.H."/>
            <person name="Rasmussen M."/>
            <person name="Harbottle H."/>
            <person name="Soppet D."/>
            <person name="Nagaraja T.G."/>
            <person name="Davidson M."/>
        </authorList>
    </citation>
    <scope>NUCLEOTIDE SEQUENCE [LARGE SCALE GENOMIC DNA]</scope>
    <source>
        <strain evidence="4 5">B35</strain>
    </source>
</reference>
<dbReference type="PANTHER" id="PTHR30595:SF6">
    <property type="entry name" value="SCHLAFEN ALBA-2 DOMAIN-CONTAINING PROTEIN"/>
    <property type="match status" value="1"/>
</dbReference>
<dbReference type="InterPro" id="IPR038475">
    <property type="entry name" value="RecG_C_sf"/>
</dbReference>
<evidence type="ECO:0000313" key="4">
    <source>
        <dbReference type="EMBL" id="KID48758.1"/>
    </source>
</evidence>
<name>A0A0B4E5K0_9FUSO</name>
<dbReference type="SUPFAM" id="SSF46785">
    <property type="entry name" value="Winged helix' DNA-binding domain"/>
    <property type="match status" value="1"/>
</dbReference>
<dbReference type="PANTHER" id="PTHR30595">
    <property type="entry name" value="GLPR-RELATED TRANSCRIPTIONAL REPRESSOR"/>
    <property type="match status" value="1"/>
</dbReference>
<gene>
    <name evidence="4" type="ORF">C095_08455</name>
</gene>
<keyword evidence="2" id="KW-0804">Transcription</keyword>
<dbReference type="PROSITE" id="PS51000">
    <property type="entry name" value="HTH_DEOR_2"/>
    <property type="match status" value="1"/>
</dbReference>
<dbReference type="Gene3D" id="3.30.565.60">
    <property type="match status" value="1"/>
</dbReference>
<dbReference type="EMBL" id="AUZI01000021">
    <property type="protein sequence ID" value="KID48758.1"/>
    <property type="molecule type" value="Genomic_DNA"/>
</dbReference>
<dbReference type="Gene3D" id="1.10.10.10">
    <property type="entry name" value="Winged helix-like DNA-binding domain superfamily/Winged helix DNA-binding domain"/>
    <property type="match status" value="1"/>
</dbReference>
<dbReference type="Pfam" id="PF08220">
    <property type="entry name" value="HTH_DeoR"/>
    <property type="match status" value="1"/>
</dbReference>
<organism evidence="4 5">
    <name type="scientific">Fusobacterium necrophorum subsp. funduliforme B35</name>
    <dbReference type="NCBI Taxonomy" id="1226633"/>
    <lineage>
        <taxon>Bacteria</taxon>
        <taxon>Fusobacteriati</taxon>
        <taxon>Fusobacteriota</taxon>
        <taxon>Fusobacteriia</taxon>
        <taxon>Fusobacteriales</taxon>
        <taxon>Fusobacteriaceae</taxon>
        <taxon>Fusobacterium</taxon>
    </lineage>
</organism>
<dbReference type="InterPro" id="IPR001034">
    <property type="entry name" value="DeoR_HTH"/>
</dbReference>
<keyword evidence="1" id="KW-0805">Transcription regulation</keyword>
<protein>
    <submittedName>
        <fullName evidence="4">Transcriptional regulator</fullName>
    </submittedName>
</protein>
<dbReference type="GO" id="GO:0003700">
    <property type="term" value="F:DNA-binding transcription factor activity"/>
    <property type="evidence" value="ECO:0007669"/>
    <property type="project" value="InterPro"/>
</dbReference>
<evidence type="ECO:0000256" key="1">
    <source>
        <dbReference type="ARBA" id="ARBA00023015"/>
    </source>
</evidence>
<evidence type="ECO:0000259" key="3">
    <source>
        <dbReference type="PROSITE" id="PS51000"/>
    </source>
</evidence>
<accession>A0A0B4E5K0</accession>
<sequence length="365" mass="42257">MIEIKIDKVFTISVKKGTNKPYYYKDGEGFNAKGVYIRVGSTKRLANYEEIQRMMIASKSEEYEKLLSENQNLTFEYVRMKLKEKDIEFDSKGSSLLNTDGKYNNAALFLSDQNPTISKFAVFQGTDVSIFLDKKEFTGSIMKQLDDILYFSNLSNKKKVIITGKPQRDEYEDIPKRALREAICNCFCHRDYSLSGDIKVEYYDDRVMIFSPGSLPNGLTVEDIKDGMTAKRNQILVDALDKADFIENYASGVRRIFKDYEDYDKKPEYKISDNGVILTLYNRNYNAGDVPKNVPKNVPKKLKAKDRQMFIIEEMNINPKVTIMELGNKFNVSDKTIKRDIEKLKKENKIYRQGSLTEGRWIVIK</sequence>
<proteinExistence type="predicted"/>
<dbReference type="InterPro" id="IPR036390">
    <property type="entry name" value="WH_DNA-bd_sf"/>
</dbReference>